<reference evidence="1" key="1">
    <citation type="journal article" date="2012" name="PLoS ONE">
        <title>Gene sets for utilization of primary and secondary nutrition supplies in the distal gut of endangered iberian lynx.</title>
        <authorList>
            <person name="Alcaide M."/>
            <person name="Messina E."/>
            <person name="Richter M."/>
            <person name="Bargiela R."/>
            <person name="Peplies J."/>
            <person name="Huws S.A."/>
            <person name="Newbold C.J."/>
            <person name="Golyshin P.N."/>
            <person name="Simon M.A."/>
            <person name="Lopez G."/>
            <person name="Yakimov M.M."/>
            <person name="Ferrer M."/>
        </authorList>
    </citation>
    <scope>NUCLEOTIDE SEQUENCE</scope>
</reference>
<comment type="caution">
    <text evidence="1">The sequence shown here is derived from an EMBL/GenBank/DDBJ whole genome shotgun (WGS) entry which is preliminary data.</text>
</comment>
<dbReference type="AlphaFoldDB" id="J9C707"/>
<accession>J9C707</accession>
<protein>
    <submittedName>
        <fullName evidence="1">Protein containing Carbohydrate-binding family V/XII domain protein</fullName>
    </submittedName>
</protein>
<sequence length="167" mass="18043">MLQKGTFNTIGGGSAEFGGHFPVWSRVRELYQGGGDIDHTKYPAGTVIGAGTPVQFMGASKQVKVFHGDAYSQTSTYKQGDIVFHDNKIYENKIAITVGEAFTLTKWTDVTANVNGLVYEDVAIPDGCTHATCAVVRAGRIYADRVVGAQIPAAVEKNLPMIEFVRE</sequence>
<evidence type="ECO:0000313" key="1">
    <source>
        <dbReference type="EMBL" id="EJW95610.1"/>
    </source>
</evidence>
<organism evidence="1">
    <name type="scientific">gut metagenome</name>
    <dbReference type="NCBI Taxonomy" id="749906"/>
    <lineage>
        <taxon>unclassified sequences</taxon>
        <taxon>metagenomes</taxon>
        <taxon>organismal metagenomes</taxon>
    </lineage>
</organism>
<name>J9C707_9ZZZZ</name>
<gene>
    <name evidence="1" type="ORF">EVA_16292</name>
</gene>
<proteinExistence type="predicted"/>
<dbReference type="EMBL" id="AMCI01005710">
    <property type="protein sequence ID" value="EJW95610.1"/>
    <property type="molecule type" value="Genomic_DNA"/>
</dbReference>